<evidence type="ECO:0000313" key="1">
    <source>
        <dbReference type="EMBL" id="URE35368.1"/>
    </source>
</evidence>
<reference evidence="1" key="1">
    <citation type="submission" date="2022-05" db="EMBL/GenBank/DDBJ databases">
        <title>The Musa troglodytarum L. genome provides insights into the mechanism of non-climacteric behaviour and enrichment of carotenoids.</title>
        <authorList>
            <person name="Wang J."/>
        </authorList>
    </citation>
    <scope>NUCLEOTIDE SEQUENCE</scope>
    <source>
        <tissue evidence="1">Leaf</tissue>
    </source>
</reference>
<dbReference type="OrthoDB" id="1905524at2759"/>
<keyword evidence="2" id="KW-1185">Reference proteome</keyword>
<protein>
    <submittedName>
        <fullName evidence="1">Uncharacterized protein</fullName>
    </submittedName>
</protein>
<dbReference type="Proteomes" id="UP001055439">
    <property type="component" value="Chromosome 8"/>
</dbReference>
<name>A0A9E7HQN0_9LILI</name>
<organism evidence="1 2">
    <name type="scientific">Musa troglodytarum</name>
    <name type="common">fe'i banana</name>
    <dbReference type="NCBI Taxonomy" id="320322"/>
    <lineage>
        <taxon>Eukaryota</taxon>
        <taxon>Viridiplantae</taxon>
        <taxon>Streptophyta</taxon>
        <taxon>Embryophyta</taxon>
        <taxon>Tracheophyta</taxon>
        <taxon>Spermatophyta</taxon>
        <taxon>Magnoliopsida</taxon>
        <taxon>Liliopsida</taxon>
        <taxon>Zingiberales</taxon>
        <taxon>Musaceae</taxon>
        <taxon>Musa</taxon>
    </lineage>
</organism>
<evidence type="ECO:0000313" key="2">
    <source>
        <dbReference type="Proteomes" id="UP001055439"/>
    </source>
</evidence>
<accession>A0A9E7HQN0</accession>
<sequence>MEKTKAATSTGIKKVKEGTSHGLQWIKAKCSMKSQKH</sequence>
<gene>
    <name evidence="1" type="ORF">MUK42_07960</name>
</gene>
<dbReference type="EMBL" id="CP097510">
    <property type="protein sequence ID" value="URE35368.1"/>
    <property type="molecule type" value="Genomic_DNA"/>
</dbReference>
<proteinExistence type="predicted"/>
<dbReference type="AlphaFoldDB" id="A0A9E7HQN0"/>